<dbReference type="AlphaFoldDB" id="A0A939B5I8"/>
<name>A0A939B5I8_9BACT</name>
<sequence>MKATEQALQQIERTIKKVADKFPPTVEATLMTDIHFRANQETGELVAFDDNDKEITRTVIEPWINNVDDDFYESITSTMRKSLEKLRSTIEGMSLIKPFSFVLEDEDKEAVAELYIVDGDTVIIDPDMMPDLDKDLDDFLKKLLDEK</sequence>
<dbReference type="RefSeq" id="WP_205110232.1">
    <property type="nucleotide sequence ID" value="NZ_CAWUJD010000001.1"/>
</dbReference>
<dbReference type="EMBL" id="JACJJL010000016">
    <property type="protein sequence ID" value="MBM6662112.1"/>
    <property type="molecule type" value="Genomic_DNA"/>
</dbReference>
<accession>A0A939B5I8</accession>
<reference evidence="1 2" key="1">
    <citation type="journal article" date="2021" name="Sci. Rep.">
        <title>The distribution of antibiotic resistance genes in chicken gut microbiota commensals.</title>
        <authorList>
            <person name="Juricova H."/>
            <person name="Matiasovicova J."/>
            <person name="Kubasova T."/>
            <person name="Cejkova D."/>
            <person name="Rychlik I."/>
        </authorList>
    </citation>
    <scope>NUCLEOTIDE SEQUENCE [LARGE SCALE GENOMIC DNA]</scope>
    <source>
        <strain evidence="1 2">An819</strain>
    </source>
</reference>
<comment type="caution">
    <text evidence="1">The sequence shown here is derived from an EMBL/GenBank/DDBJ whole genome shotgun (WGS) entry which is preliminary data.</text>
</comment>
<evidence type="ECO:0000313" key="2">
    <source>
        <dbReference type="Proteomes" id="UP000764045"/>
    </source>
</evidence>
<gene>
    <name evidence="1" type="ORF">H6B30_10185</name>
</gene>
<keyword evidence="2" id="KW-1185">Reference proteome</keyword>
<dbReference type="Proteomes" id="UP000764045">
    <property type="component" value="Unassembled WGS sequence"/>
</dbReference>
<evidence type="ECO:0000313" key="1">
    <source>
        <dbReference type="EMBL" id="MBM6662112.1"/>
    </source>
</evidence>
<protein>
    <submittedName>
        <fullName evidence="1">Uncharacterized protein</fullName>
    </submittedName>
</protein>
<organism evidence="1 2">
    <name type="scientific">Marseilla massiliensis</name>
    <dbReference type="NCBI Taxonomy" id="1841864"/>
    <lineage>
        <taxon>Bacteria</taxon>
        <taxon>Pseudomonadati</taxon>
        <taxon>Bacteroidota</taxon>
        <taxon>Bacteroidia</taxon>
        <taxon>Bacteroidales</taxon>
        <taxon>Prevotellaceae</taxon>
        <taxon>Marseilla</taxon>
    </lineage>
</organism>
<proteinExistence type="predicted"/>